<organism evidence="2 3">
    <name type="scientific">Rothia dentocariosa (strain ATCC 17931 / CDC X599 / XDIA)</name>
    <dbReference type="NCBI Taxonomy" id="762948"/>
    <lineage>
        <taxon>Bacteria</taxon>
        <taxon>Bacillati</taxon>
        <taxon>Actinomycetota</taxon>
        <taxon>Actinomycetes</taxon>
        <taxon>Micrococcales</taxon>
        <taxon>Micrococcaceae</taxon>
        <taxon>Rothia</taxon>
    </lineage>
</organism>
<evidence type="ECO:0000256" key="1">
    <source>
        <dbReference type="SAM" id="MobiDB-lite"/>
    </source>
</evidence>
<reference evidence="3" key="1">
    <citation type="submission" date="2010-10" db="EMBL/GenBank/DDBJ databases">
        <title>The complete genome of Rothia dentocariosa ATCC 17931.</title>
        <authorList>
            <person name="Muzny D."/>
            <person name="Qin X."/>
            <person name="Buhay C."/>
            <person name="Dugan-Rocha S."/>
            <person name="Ding Y."/>
            <person name="Chen G."/>
            <person name="Hawes A."/>
            <person name="Holder M."/>
            <person name="Jhangiani S."/>
            <person name="Johnson A."/>
            <person name="Khan Z."/>
            <person name="Li Z."/>
            <person name="Liu W."/>
            <person name="Liu X."/>
            <person name="Perez L."/>
            <person name="Shen H."/>
            <person name="Wang Q."/>
            <person name="Watt J."/>
            <person name="Xi L."/>
            <person name="Xin Y."/>
            <person name="Zhou J."/>
            <person name="Deng J."/>
            <person name="Jiang H."/>
            <person name="Liu Y."/>
            <person name="Qu J."/>
            <person name="Song X.-Z."/>
            <person name="Zhang L."/>
            <person name="Villasana D."/>
            <person name="Johnson A."/>
            <person name="Liu J."/>
            <person name="Liyanage D."/>
            <person name="Lorensuhewa L."/>
            <person name="Robinson T."/>
            <person name="Song A."/>
            <person name="Song B.-B."/>
            <person name="Dinh H."/>
            <person name="Thornton R."/>
            <person name="Coyle M."/>
            <person name="Francisco L."/>
            <person name="Jackson L."/>
            <person name="Javaid M."/>
            <person name="Korchina V."/>
            <person name="Kovar C."/>
            <person name="Mata R."/>
            <person name="Mathew T."/>
            <person name="Ngo R."/>
            <person name="Nguyen L."/>
            <person name="Nguyen N."/>
            <person name="Okwuonu G."/>
            <person name="Ongeri F."/>
            <person name="Pham C."/>
            <person name="Simmons D."/>
            <person name="Wilczek-Boney K."/>
            <person name="Hale W."/>
            <person name="Jakkamsetti A."/>
            <person name="Pham P."/>
            <person name="Ruth R."/>
            <person name="San Lucas F."/>
            <person name="Warren J."/>
            <person name="Zhang J."/>
            <person name="Zhao Z."/>
            <person name="Zhou C."/>
            <person name="Zhu D."/>
            <person name="Lee S."/>
            <person name="Bess C."/>
            <person name="Blankenburg K."/>
            <person name="Forbes L."/>
            <person name="Fu Q."/>
            <person name="Gubbala S."/>
            <person name="Hirani K."/>
            <person name="Jayaseelan J.C."/>
            <person name="Lara F."/>
            <person name="Munidasa M."/>
            <person name="Palculict T."/>
            <person name="Patil S."/>
            <person name="Pu L.-L."/>
            <person name="Saada N."/>
            <person name="Tang L."/>
            <person name="Weissenberger G."/>
            <person name="Zhu Y."/>
            <person name="Hemphill L."/>
            <person name="Shang Y."/>
            <person name="Youmans B."/>
            <person name="Ayvaz T."/>
            <person name="Ross M."/>
            <person name="Santibanez J."/>
            <person name="Aqrawi P."/>
            <person name="Gross S."/>
            <person name="Joshi V."/>
            <person name="Fowler G."/>
            <person name="Nazareth L."/>
            <person name="Reid J."/>
            <person name="Worley K."/>
            <person name="Petrosino J."/>
            <person name="Highlander S."/>
            <person name="Gibbs R."/>
        </authorList>
    </citation>
    <scope>NUCLEOTIDE SEQUENCE [LARGE SCALE GENOMIC DNA]</scope>
    <source>
        <strain evidence="3">ATCC 17931 / CDC X599 / XDIA</strain>
    </source>
</reference>
<accession>E3H4P7</accession>
<dbReference type="EMBL" id="CP002280">
    <property type="protein sequence ID" value="ADP40680.1"/>
    <property type="molecule type" value="Genomic_DNA"/>
</dbReference>
<protein>
    <submittedName>
        <fullName evidence="2">Uncharacterized protein</fullName>
    </submittedName>
</protein>
<dbReference type="KEGG" id="rdn:HMPREF0733_11223"/>
<dbReference type="Proteomes" id="UP000000387">
    <property type="component" value="Chromosome"/>
</dbReference>
<dbReference type="HOGENOM" id="CLU_3221569_0_0_11"/>
<feature type="region of interest" description="Disordered" evidence="1">
    <location>
        <begin position="1"/>
        <end position="21"/>
    </location>
</feature>
<evidence type="ECO:0000313" key="2">
    <source>
        <dbReference type="EMBL" id="ADP40680.1"/>
    </source>
</evidence>
<sequence>MTHISSLRGGSLHRKKARDANKAAKLRFITSRAFLGSHSNGVTG</sequence>
<gene>
    <name evidence="2" type="ordered locus">HMPREF0733_11223</name>
</gene>
<dbReference type="AlphaFoldDB" id="E3H4P7"/>
<proteinExistence type="predicted"/>
<evidence type="ECO:0000313" key="3">
    <source>
        <dbReference type="Proteomes" id="UP000000387"/>
    </source>
</evidence>
<name>E3H4P7_ROTDC</name>